<dbReference type="PROSITE" id="PS50835">
    <property type="entry name" value="IG_LIKE"/>
    <property type="match status" value="1"/>
</dbReference>
<name>A0AAV4IL16_9GAST</name>
<evidence type="ECO:0000259" key="1">
    <source>
        <dbReference type="PROSITE" id="PS50835"/>
    </source>
</evidence>
<feature type="domain" description="Ig-like" evidence="1">
    <location>
        <begin position="13"/>
        <end position="121"/>
    </location>
</feature>
<dbReference type="SUPFAM" id="SSF48726">
    <property type="entry name" value="Immunoglobulin"/>
    <property type="match status" value="2"/>
</dbReference>
<dbReference type="AlphaFoldDB" id="A0AAV4IL16"/>
<comment type="caution">
    <text evidence="2">The sequence shown here is derived from an EMBL/GenBank/DDBJ whole genome shotgun (WGS) entry which is preliminary data.</text>
</comment>
<accession>A0AAV4IL16</accession>
<dbReference type="SMART" id="SM00409">
    <property type="entry name" value="IG"/>
    <property type="match status" value="2"/>
</dbReference>
<evidence type="ECO:0000313" key="2">
    <source>
        <dbReference type="EMBL" id="GFS09922.1"/>
    </source>
</evidence>
<evidence type="ECO:0000313" key="3">
    <source>
        <dbReference type="Proteomes" id="UP000762676"/>
    </source>
</evidence>
<keyword evidence="2" id="KW-0675">Receptor</keyword>
<dbReference type="EMBL" id="BMAT01009616">
    <property type="protein sequence ID" value="GFS09922.1"/>
    <property type="molecule type" value="Genomic_DNA"/>
</dbReference>
<dbReference type="Gene3D" id="2.60.40.10">
    <property type="entry name" value="Immunoglobulins"/>
    <property type="match status" value="2"/>
</dbReference>
<sequence length="243" mass="28427">MRMDKFDFYDLFPEIEIGSSTIACRIGNSTDSCRLGTSWTAYCTARLDEQIEWRLDQEYDHERVNISEQVRAQNCERNKCPRRISQWYNTSDNTFVSKLEIDELHRSDFGDYTCQVLNFSSGRYILKHRGLDLIPRTMEARLNENFVFLCKASVGAEANESIEWFMKHRSLPDGSTPLLPYYSNDFEVKTWEVHGEYTSELRITRLTPKFLGIFWCTTGQLRSLHFELQLKNTTEGACCISLF</sequence>
<keyword evidence="3" id="KW-1185">Reference proteome</keyword>
<dbReference type="InterPro" id="IPR036179">
    <property type="entry name" value="Ig-like_dom_sf"/>
</dbReference>
<dbReference type="InterPro" id="IPR007110">
    <property type="entry name" value="Ig-like_dom"/>
</dbReference>
<dbReference type="InterPro" id="IPR003599">
    <property type="entry name" value="Ig_sub"/>
</dbReference>
<proteinExistence type="predicted"/>
<dbReference type="Proteomes" id="UP000762676">
    <property type="component" value="Unassembled WGS sequence"/>
</dbReference>
<gene>
    <name evidence="2" type="ORF">ElyMa_004795300</name>
</gene>
<organism evidence="2 3">
    <name type="scientific">Elysia marginata</name>
    <dbReference type="NCBI Taxonomy" id="1093978"/>
    <lineage>
        <taxon>Eukaryota</taxon>
        <taxon>Metazoa</taxon>
        <taxon>Spiralia</taxon>
        <taxon>Lophotrochozoa</taxon>
        <taxon>Mollusca</taxon>
        <taxon>Gastropoda</taxon>
        <taxon>Heterobranchia</taxon>
        <taxon>Euthyneura</taxon>
        <taxon>Panpulmonata</taxon>
        <taxon>Sacoglossa</taxon>
        <taxon>Placobranchoidea</taxon>
        <taxon>Plakobranchidae</taxon>
        <taxon>Elysia</taxon>
    </lineage>
</organism>
<protein>
    <submittedName>
        <fullName evidence="2">Cell surface glycoprotein CD200 receptor 1-B</fullName>
    </submittedName>
</protein>
<reference evidence="2 3" key="1">
    <citation type="journal article" date="2021" name="Elife">
        <title>Chloroplast acquisition without the gene transfer in kleptoplastic sea slugs, Plakobranchus ocellatus.</title>
        <authorList>
            <person name="Maeda T."/>
            <person name="Takahashi S."/>
            <person name="Yoshida T."/>
            <person name="Shimamura S."/>
            <person name="Takaki Y."/>
            <person name="Nagai Y."/>
            <person name="Toyoda A."/>
            <person name="Suzuki Y."/>
            <person name="Arimoto A."/>
            <person name="Ishii H."/>
            <person name="Satoh N."/>
            <person name="Nishiyama T."/>
            <person name="Hasebe M."/>
            <person name="Maruyama T."/>
            <person name="Minagawa J."/>
            <person name="Obokata J."/>
            <person name="Shigenobu S."/>
        </authorList>
    </citation>
    <scope>NUCLEOTIDE SEQUENCE [LARGE SCALE GENOMIC DNA]</scope>
</reference>
<dbReference type="InterPro" id="IPR013783">
    <property type="entry name" value="Ig-like_fold"/>
</dbReference>